<dbReference type="Pfam" id="PF00903">
    <property type="entry name" value="Glyoxalase"/>
    <property type="match status" value="1"/>
</dbReference>
<dbReference type="InterPro" id="IPR052164">
    <property type="entry name" value="Anthracycline_SecMetBiosynth"/>
</dbReference>
<dbReference type="RefSeq" id="WP_174134782.1">
    <property type="nucleotide sequence ID" value="NZ_JABUFE010000001.1"/>
</dbReference>
<name>A0ABX2IL89_9RHOB</name>
<dbReference type="PROSITE" id="PS51819">
    <property type="entry name" value="VOC"/>
    <property type="match status" value="1"/>
</dbReference>
<gene>
    <name evidence="2" type="ORF">HRQ87_02305</name>
</gene>
<reference evidence="2 3" key="1">
    <citation type="submission" date="2020-06" db="EMBL/GenBank/DDBJ databases">
        <title>Sulfitobacter algicola sp. nov., isolated from green algae.</title>
        <authorList>
            <person name="Wang C."/>
        </authorList>
    </citation>
    <scope>NUCLEOTIDE SEQUENCE [LARGE SCALE GENOMIC DNA]</scope>
    <source>
        <strain evidence="2 3">1151</strain>
    </source>
</reference>
<dbReference type="InterPro" id="IPR004360">
    <property type="entry name" value="Glyas_Fos-R_dOase_dom"/>
</dbReference>
<evidence type="ECO:0000313" key="2">
    <source>
        <dbReference type="EMBL" id="NSX53622.1"/>
    </source>
</evidence>
<dbReference type="SUPFAM" id="SSF54593">
    <property type="entry name" value="Glyoxalase/Bleomycin resistance protein/Dihydroxybiphenyl dioxygenase"/>
    <property type="match status" value="1"/>
</dbReference>
<proteinExistence type="predicted"/>
<organism evidence="2 3">
    <name type="scientific">Parasulfitobacter algicola</name>
    <dbReference type="NCBI Taxonomy" id="2614809"/>
    <lineage>
        <taxon>Bacteria</taxon>
        <taxon>Pseudomonadati</taxon>
        <taxon>Pseudomonadota</taxon>
        <taxon>Alphaproteobacteria</taxon>
        <taxon>Rhodobacterales</taxon>
        <taxon>Roseobacteraceae</taxon>
        <taxon>Parasulfitobacter</taxon>
    </lineage>
</organism>
<dbReference type="CDD" id="cd07247">
    <property type="entry name" value="SgaA_N_like"/>
    <property type="match status" value="1"/>
</dbReference>
<dbReference type="Gene3D" id="3.10.180.10">
    <property type="entry name" value="2,3-Dihydroxybiphenyl 1,2-Dioxygenase, domain 1"/>
    <property type="match status" value="1"/>
</dbReference>
<dbReference type="EMBL" id="JABUFE010000001">
    <property type="protein sequence ID" value="NSX53622.1"/>
    <property type="molecule type" value="Genomic_DNA"/>
</dbReference>
<dbReference type="Proteomes" id="UP000777935">
    <property type="component" value="Unassembled WGS sequence"/>
</dbReference>
<accession>A0ABX2IL89</accession>
<dbReference type="PANTHER" id="PTHR33993">
    <property type="entry name" value="GLYOXALASE-RELATED"/>
    <property type="match status" value="1"/>
</dbReference>
<sequence>MTFHPDHFTVWIEIPVTDMARATKFYEDVLLTKLRLDETGPNPVAFFVTKEDDKGIAGHLYPGKPAPRGTGSTVHLITPDTLEDTMKRVKKAGGQVLSPAIPIPSGRFFYIEDLDGNSVGFFEVT</sequence>
<keyword evidence="3" id="KW-1185">Reference proteome</keyword>
<evidence type="ECO:0000313" key="3">
    <source>
        <dbReference type="Proteomes" id="UP000777935"/>
    </source>
</evidence>
<dbReference type="InterPro" id="IPR029068">
    <property type="entry name" value="Glyas_Bleomycin-R_OHBP_Dase"/>
</dbReference>
<feature type="domain" description="VOC" evidence="1">
    <location>
        <begin position="4"/>
        <end position="124"/>
    </location>
</feature>
<protein>
    <submittedName>
        <fullName evidence="2">VOC family protein</fullName>
    </submittedName>
</protein>
<evidence type="ECO:0000259" key="1">
    <source>
        <dbReference type="PROSITE" id="PS51819"/>
    </source>
</evidence>
<dbReference type="InterPro" id="IPR037523">
    <property type="entry name" value="VOC_core"/>
</dbReference>
<comment type="caution">
    <text evidence="2">The sequence shown here is derived from an EMBL/GenBank/DDBJ whole genome shotgun (WGS) entry which is preliminary data.</text>
</comment>
<dbReference type="PANTHER" id="PTHR33993:SF2">
    <property type="entry name" value="VOC DOMAIN-CONTAINING PROTEIN"/>
    <property type="match status" value="1"/>
</dbReference>